<gene>
    <name evidence="1" type="ORF">MEUPH1_LOCUS5391</name>
</gene>
<accession>A0AAV0W0N3</accession>
<proteinExistence type="predicted"/>
<evidence type="ECO:0000313" key="1">
    <source>
        <dbReference type="EMBL" id="CAI6348746.1"/>
    </source>
</evidence>
<dbReference type="Proteomes" id="UP001160148">
    <property type="component" value="Unassembled WGS sequence"/>
</dbReference>
<comment type="caution">
    <text evidence="1">The sequence shown here is derived from an EMBL/GenBank/DDBJ whole genome shotgun (WGS) entry which is preliminary data.</text>
</comment>
<dbReference type="EMBL" id="CARXXK010000001">
    <property type="protein sequence ID" value="CAI6348746.1"/>
    <property type="molecule type" value="Genomic_DNA"/>
</dbReference>
<dbReference type="AlphaFoldDB" id="A0AAV0W0N3"/>
<keyword evidence="2" id="KW-1185">Reference proteome</keyword>
<sequence length="92" mass="10388">MDTLILKTKFQIENQLPTTSQPNYQLENLQQNVPTASYNSYNFPTSINSASSFYSQPSPFSYAQQFQHPQNISQISGMTTDESNTGNTQHGY</sequence>
<reference evidence="1 2" key="1">
    <citation type="submission" date="2023-01" db="EMBL/GenBank/DDBJ databases">
        <authorList>
            <person name="Whitehead M."/>
        </authorList>
    </citation>
    <scope>NUCLEOTIDE SEQUENCE [LARGE SCALE GENOMIC DNA]</scope>
</reference>
<organism evidence="1 2">
    <name type="scientific">Macrosiphum euphorbiae</name>
    <name type="common">potato aphid</name>
    <dbReference type="NCBI Taxonomy" id="13131"/>
    <lineage>
        <taxon>Eukaryota</taxon>
        <taxon>Metazoa</taxon>
        <taxon>Ecdysozoa</taxon>
        <taxon>Arthropoda</taxon>
        <taxon>Hexapoda</taxon>
        <taxon>Insecta</taxon>
        <taxon>Pterygota</taxon>
        <taxon>Neoptera</taxon>
        <taxon>Paraneoptera</taxon>
        <taxon>Hemiptera</taxon>
        <taxon>Sternorrhyncha</taxon>
        <taxon>Aphidomorpha</taxon>
        <taxon>Aphidoidea</taxon>
        <taxon>Aphididae</taxon>
        <taxon>Macrosiphini</taxon>
        <taxon>Macrosiphum</taxon>
    </lineage>
</organism>
<name>A0AAV0W0N3_9HEMI</name>
<protein>
    <submittedName>
        <fullName evidence="1">Uncharacterized protein</fullName>
    </submittedName>
</protein>
<evidence type="ECO:0000313" key="2">
    <source>
        <dbReference type="Proteomes" id="UP001160148"/>
    </source>
</evidence>